<evidence type="ECO:0000313" key="1">
    <source>
        <dbReference type="EMBL" id="MDX8486606.1"/>
    </source>
</evidence>
<proteinExistence type="predicted"/>
<comment type="caution">
    <text evidence="1">The sequence shown here is derived from an EMBL/GenBank/DDBJ whole genome shotgun (WGS) entry which is preliminary data.</text>
</comment>
<protein>
    <submittedName>
        <fullName evidence="1">Uncharacterized protein</fullName>
    </submittedName>
</protein>
<evidence type="ECO:0000313" key="2">
    <source>
        <dbReference type="Proteomes" id="UP001280156"/>
    </source>
</evidence>
<accession>A0ABU4YIT3</accession>
<reference evidence="1 2" key="1">
    <citation type="submission" date="2023-08" db="EMBL/GenBank/DDBJ databases">
        <title>Implementing the SeqCode for naming new Mesorhizobium species isolated from Vachellia karroo root nodules.</title>
        <authorList>
            <person name="Van Lill M."/>
        </authorList>
    </citation>
    <scope>NUCLEOTIDE SEQUENCE [LARGE SCALE GENOMIC DNA]</scope>
    <source>
        <strain evidence="1 2">VK2B</strain>
    </source>
</reference>
<sequence length="57" mass="6320">MSIMKTLNRMGAALKYAQDARKTTRMRNGLPSDNQLDICWPVMPTAKHLSSDTSGPI</sequence>
<keyword evidence="2" id="KW-1185">Reference proteome</keyword>
<dbReference type="Proteomes" id="UP001280156">
    <property type="component" value="Unassembled WGS sequence"/>
</dbReference>
<name>A0ABU4YIT3_9HYPH</name>
<dbReference type="EMBL" id="JAVIIV010000009">
    <property type="protein sequence ID" value="MDX8486606.1"/>
    <property type="molecule type" value="Genomic_DNA"/>
</dbReference>
<gene>
    <name evidence="1" type="ORF">RFM52_15485</name>
</gene>
<organism evidence="1 2">
    <name type="scientific">Mesorhizobium humile</name>
    <dbReference type="NCBI Taxonomy" id="3072313"/>
    <lineage>
        <taxon>Bacteria</taxon>
        <taxon>Pseudomonadati</taxon>
        <taxon>Pseudomonadota</taxon>
        <taxon>Alphaproteobacteria</taxon>
        <taxon>Hyphomicrobiales</taxon>
        <taxon>Phyllobacteriaceae</taxon>
        <taxon>Mesorhizobium</taxon>
    </lineage>
</organism>
<dbReference type="RefSeq" id="WP_320327856.1">
    <property type="nucleotide sequence ID" value="NZ_JAVIIV010000009.1"/>
</dbReference>